<gene>
    <name evidence="7" type="ORF">FLL46_00645</name>
</gene>
<evidence type="ECO:0000256" key="1">
    <source>
        <dbReference type="ARBA" id="ARBA00004167"/>
    </source>
</evidence>
<dbReference type="GO" id="GO:0005886">
    <property type="term" value="C:plasma membrane"/>
    <property type="evidence" value="ECO:0007669"/>
    <property type="project" value="UniProtKB-SubCell"/>
</dbReference>
<dbReference type="Proteomes" id="UP000315439">
    <property type="component" value="Unassembled WGS sequence"/>
</dbReference>
<feature type="transmembrane region" description="Helical" evidence="5">
    <location>
        <begin position="38"/>
        <end position="57"/>
    </location>
</feature>
<dbReference type="PROSITE" id="PS52015">
    <property type="entry name" value="TONB_CTD"/>
    <property type="match status" value="1"/>
</dbReference>
<comment type="function">
    <text evidence="5">Interacts with outer membrane receptor proteins that carry out high-affinity binding and energy dependent uptake into the periplasmic space of specific substrates. It could act to transduce energy from the cytoplasmic membrane to specific energy-requiring processes in the outer membrane, resulting in the release into the periplasm of ligands bound by these outer membrane proteins.</text>
</comment>
<dbReference type="CDD" id="cd07341">
    <property type="entry name" value="M56_BlaR1_MecR1_like"/>
    <property type="match status" value="1"/>
</dbReference>
<dbReference type="GO" id="GO:0055085">
    <property type="term" value="P:transmembrane transport"/>
    <property type="evidence" value="ECO:0007669"/>
    <property type="project" value="InterPro"/>
</dbReference>
<dbReference type="GO" id="GO:0015031">
    <property type="term" value="P:protein transport"/>
    <property type="evidence" value="ECO:0007669"/>
    <property type="project" value="UniProtKB-UniRule"/>
</dbReference>
<reference evidence="7 8" key="1">
    <citation type="submission" date="2019-07" db="EMBL/GenBank/DDBJ databases">
        <title>Draft genome for Aliikangiella sp. M105.</title>
        <authorList>
            <person name="Wang G."/>
        </authorList>
    </citation>
    <scope>NUCLEOTIDE SEQUENCE [LARGE SCALE GENOMIC DNA]</scope>
    <source>
        <strain evidence="7 8">M105</strain>
    </source>
</reference>
<keyword evidence="2 5" id="KW-0812">Transmembrane</keyword>
<dbReference type="InterPro" id="IPR008756">
    <property type="entry name" value="Peptidase_M56"/>
</dbReference>
<proteinExistence type="inferred from homology"/>
<keyword evidence="5" id="KW-0735">Signal-anchor</keyword>
<comment type="subcellular location">
    <subcellularLocation>
        <location evidence="5">Cell inner membrane</location>
        <topology evidence="5">Single-pass membrane protein</topology>
        <orientation evidence="5">Periplasmic side</orientation>
    </subcellularLocation>
    <subcellularLocation>
        <location evidence="1">Membrane</location>
        <topology evidence="1">Single-pass membrane protein</topology>
    </subcellularLocation>
</comment>
<dbReference type="EMBL" id="VIKS01000001">
    <property type="protein sequence ID" value="TQV89424.1"/>
    <property type="molecule type" value="Genomic_DNA"/>
</dbReference>
<evidence type="ECO:0000313" key="7">
    <source>
        <dbReference type="EMBL" id="TQV89424.1"/>
    </source>
</evidence>
<accession>A0A545UIX1</accession>
<dbReference type="NCBIfam" id="TIGR01352">
    <property type="entry name" value="tonB_Cterm"/>
    <property type="match status" value="1"/>
</dbReference>
<evidence type="ECO:0000256" key="4">
    <source>
        <dbReference type="ARBA" id="ARBA00023136"/>
    </source>
</evidence>
<evidence type="ECO:0000313" key="8">
    <source>
        <dbReference type="Proteomes" id="UP000315439"/>
    </source>
</evidence>
<dbReference type="SUPFAM" id="SSF74653">
    <property type="entry name" value="TolA/TonB C-terminal domain"/>
    <property type="match status" value="1"/>
</dbReference>
<dbReference type="InterPro" id="IPR037682">
    <property type="entry name" value="TonB_C"/>
</dbReference>
<name>A0A545UIX1_9GAMM</name>
<dbReference type="InterPro" id="IPR052173">
    <property type="entry name" value="Beta-lactam_resp_regulator"/>
</dbReference>
<evidence type="ECO:0000256" key="5">
    <source>
        <dbReference type="RuleBase" id="RU362123"/>
    </source>
</evidence>
<keyword evidence="5" id="KW-0813">Transport</keyword>
<dbReference type="GO" id="GO:0031992">
    <property type="term" value="F:energy transducer activity"/>
    <property type="evidence" value="ECO:0007669"/>
    <property type="project" value="InterPro"/>
</dbReference>
<protein>
    <recommendedName>
        <fullName evidence="5">Protein TonB</fullName>
    </recommendedName>
</protein>
<evidence type="ECO:0000256" key="2">
    <source>
        <dbReference type="ARBA" id="ARBA00022692"/>
    </source>
</evidence>
<dbReference type="InterPro" id="IPR006260">
    <property type="entry name" value="TonB/TolA_C"/>
</dbReference>
<dbReference type="PANTHER" id="PTHR34978">
    <property type="entry name" value="POSSIBLE SENSOR-TRANSDUCER PROTEIN BLAR"/>
    <property type="match status" value="1"/>
</dbReference>
<comment type="caution">
    <text evidence="7">The sequence shown here is derived from an EMBL/GenBank/DDBJ whole genome shotgun (WGS) entry which is preliminary data.</text>
</comment>
<keyword evidence="5" id="KW-1003">Cell membrane</keyword>
<keyword evidence="8" id="KW-1185">Reference proteome</keyword>
<dbReference type="GO" id="GO:0015891">
    <property type="term" value="P:siderophore transport"/>
    <property type="evidence" value="ECO:0007669"/>
    <property type="project" value="InterPro"/>
</dbReference>
<feature type="domain" description="TonB C-terminal" evidence="6">
    <location>
        <begin position="310"/>
        <end position="397"/>
    </location>
</feature>
<evidence type="ECO:0000259" key="6">
    <source>
        <dbReference type="PROSITE" id="PS52015"/>
    </source>
</evidence>
<dbReference type="InterPro" id="IPR003538">
    <property type="entry name" value="TonB"/>
</dbReference>
<dbReference type="AlphaFoldDB" id="A0A545UIX1"/>
<keyword evidence="4 5" id="KW-0472">Membrane</keyword>
<dbReference type="Gene3D" id="3.30.2420.10">
    <property type="entry name" value="TonB"/>
    <property type="match status" value="1"/>
</dbReference>
<sequence>MMEQFVDILITKSVGMMLLLILILAARPAILRWLNAHVAYQLWLIVPVFILLPVNWIETNVMPQVMTFFPDADLSIPQIQSVNIEVDSQFSGHLLAIWLVGALMSLFFYVTQYRRLLQSFKKSAYQLPTELRKHQSNFNFNNLKTVNTKLINVPAILGVFKPYLILPEGFEKLTVNRQAIVLSHEFYHLRRRDYQVNMVRVLFKCIFWFNPFIFWADKYLEADQEMSCDLGVLQSSDDFGARQYGEALIDALIGSNQSGLVSQWNYTSLIKERVKMLKNIKQKKWHSWVVGVFAMASMWGASSVIGNETSVDTAVTPKKIIAPRYPAQAAMDGVEGWVRFQFDLENDGTPVNVKVIASEPEGIFNDAATDAFLQWTFITEDGAMENQRYTMEFKTGQ</sequence>
<evidence type="ECO:0000256" key="3">
    <source>
        <dbReference type="ARBA" id="ARBA00022989"/>
    </source>
</evidence>
<dbReference type="OrthoDB" id="1628901at2"/>
<keyword evidence="3 5" id="KW-1133">Transmembrane helix</keyword>
<dbReference type="PRINTS" id="PR01374">
    <property type="entry name" value="TONBPROTEIN"/>
</dbReference>
<dbReference type="PANTHER" id="PTHR34978:SF3">
    <property type="entry name" value="SLR0241 PROTEIN"/>
    <property type="match status" value="1"/>
</dbReference>
<feature type="transmembrane region" description="Helical" evidence="5">
    <location>
        <begin position="6"/>
        <end position="26"/>
    </location>
</feature>
<keyword evidence="5" id="KW-0997">Cell inner membrane</keyword>
<comment type="caution">
    <text evidence="5">Lacks conserved residue(s) required for the propagation of feature annotation.</text>
</comment>
<dbReference type="Pfam" id="PF05569">
    <property type="entry name" value="Peptidase_M56"/>
    <property type="match status" value="1"/>
</dbReference>
<feature type="transmembrane region" description="Helical" evidence="5">
    <location>
        <begin position="90"/>
        <end position="111"/>
    </location>
</feature>
<organism evidence="7 8">
    <name type="scientific">Aliikangiella coralliicola</name>
    <dbReference type="NCBI Taxonomy" id="2592383"/>
    <lineage>
        <taxon>Bacteria</taxon>
        <taxon>Pseudomonadati</taxon>
        <taxon>Pseudomonadota</taxon>
        <taxon>Gammaproteobacteria</taxon>
        <taxon>Oceanospirillales</taxon>
        <taxon>Pleioneaceae</taxon>
        <taxon>Aliikangiella</taxon>
    </lineage>
</organism>
<dbReference type="Pfam" id="PF03544">
    <property type="entry name" value="TonB_C"/>
    <property type="match status" value="1"/>
</dbReference>
<keyword evidence="5" id="KW-0653">Protein transport</keyword>
<comment type="similarity">
    <text evidence="5">Belongs to the TonB family.</text>
</comment>
<dbReference type="RefSeq" id="WP_142891488.1">
    <property type="nucleotide sequence ID" value="NZ_ML660160.1"/>
</dbReference>
<dbReference type="GO" id="GO:0030288">
    <property type="term" value="C:outer membrane-bounded periplasmic space"/>
    <property type="evidence" value="ECO:0007669"/>
    <property type="project" value="InterPro"/>
</dbReference>